<dbReference type="PANTHER" id="PTHR46929">
    <property type="entry name" value="EXPRESSED PROTEIN"/>
    <property type="match status" value="1"/>
</dbReference>
<evidence type="ECO:0000313" key="3">
    <source>
        <dbReference type="Proteomes" id="UP001153076"/>
    </source>
</evidence>
<evidence type="ECO:0000259" key="1">
    <source>
        <dbReference type="Pfam" id="PF12776"/>
    </source>
</evidence>
<dbReference type="EMBL" id="JAKOGI010000634">
    <property type="protein sequence ID" value="KAJ8432113.1"/>
    <property type="molecule type" value="Genomic_DNA"/>
</dbReference>
<gene>
    <name evidence="2" type="ORF">Cgig2_027301</name>
</gene>
<protein>
    <recommendedName>
        <fullName evidence="1">Myb/SANT-like domain-containing protein</fullName>
    </recommendedName>
</protein>
<dbReference type="Pfam" id="PF12776">
    <property type="entry name" value="Myb_DNA-bind_3"/>
    <property type="match status" value="1"/>
</dbReference>
<comment type="caution">
    <text evidence="2">The sequence shown here is derived from an EMBL/GenBank/DDBJ whole genome shotgun (WGS) entry which is preliminary data.</text>
</comment>
<organism evidence="2 3">
    <name type="scientific">Carnegiea gigantea</name>
    <dbReference type="NCBI Taxonomy" id="171969"/>
    <lineage>
        <taxon>Eukaryota</taxon>
        <taxon>Viridiplantae</taxon>
        <taxon>Streptophyta</taxon>
        <taxon>Embryophyta</taxon>
        <taxon>Tracheophyta</taxon>
        <taxon>Spermatophyta</taxon>
        <taxon>Magnoliopsida</taxon>
        <taxon>eudicotyledons</taxon>
        <taxon>Gunneridae</taxon>
        <taxon>Pentapetalae</taxon>
        <taxon>Caryophyllales</taxon>
        <taxon>Cactineae</taxon>
        <taxon>Cactaceae</taxon>
        <taxon>Cactoideae</taxon>
        <taxon>Echinocereeae</taxon>
        <taxon>Carnegiea</taxon>
    </lineage>
</organism>
<dbReference type="Proteomes" id="UP001153076">
    <property type="component" value="Unassembled WGS sequence"/>
</dbReference>
<dbReference type="OrthoDB" id="611564at2759"/>
<name>A0A9Q1JW17_9CARY</name>
<accession>A0A9Q1JW17</accession>
<dbReference type="InterPro" id="IPR024752">
    <property type="entry name" value="Myb/SANT-like_dom"/>
</dbReference>
<sequence>MEKGKMKELKTQFWWSIPLSKELVTFLANEVQMGNRPNNSFKFSSHVAPANAILKKFNVNCLPIHINNHLKIVNNAWAIISKLRDKESSFRWDDNLKMITASATVYKTYTEVYNALQCLCFSWSSHLRLATALHTLSSNSCFSHSLGVNPTHEKYLNKKIHTYDEIAFVVGKDVTRGNGDKSTSHFMMFRYTNIEYNKFGRERRC</sequence>
<proteinExistence type="predicted"/>
<evidence type="ECO:0000313" key="2">
    <source>
        <dbReference type="EMBL" id="KAJ8432113.1"/>
    </source>
</evidence>
<dbReference type="AlphaFoldDB" id="A0A9Q1JW17"/>
<reference evidence="2" key="1">
    <citation type="submission" date="2022-04" db="EMBL/GenBank/DDBJ databases">
        <title>Carnegiea gigantea Genome sequencing and assembly v2.</title>
        <authorList>
            <person name="Copetti D."/>
            <person name="Sanderson M.J."/>
            <person name="Burquez A."/>
            <person name="Wojciechowski M.F."/>
        </authorList>
    </citation>
    <scope>NUCLEOTIDE SEQUENCE</scope>
    <source>
        <strain evidence="2">SGP5-SGP5p</strain>
        <tissue evidence="2">Aerial part</tissue>
    </source>
</reference>
<feature type="domain" description="Myb/SANT-like" evidence="1">
    <location>
        <begin position="15"/>
        <end position="109"/>
    </location>
</feature>
<keyword evidence="3" id="KW-1185">Reference proteome</keyword>
<dbReference type="PANTHER" id="PTHR46929:SF23">
    <property type="entry name" value="L10-INTERACTING MYB DOMAIN-CONTAINING PROTEIN-LIKE"/>
    <property type="match status" value="1"/>
</dbReference>